<name>A0AA36HHN0_CYLNA</name>
<sequence length="715" mass="77851">MSRADFGVSSYYHGRSICKIYESGYHYLAYETPIQYDVSNSEEEEYFANFDADEPLGSTKSGNVRGSLPDVRVEPTARDDLSVQPEPSQARVLAHTNGAAAGATFATKQGPRVTEDNSVVEDENNMHASGSVRLGNSVFHQSGKLPSGTHCNKEDRAGDKCCSGALFETMSDALYELSSSPLFSAASSGNIASLVQNRAQRRFQQSFEVIVSTNDFALASYGFGDQTCKYQERGFTIAAYSTPRQYNINDVENEEYLASISATDDLGATQPSLPGQRPFHTPLKIYSSGDREGFPYSIHSDIYDDSGPAIPVDCPEKLEALEVDKAINSSMAKLREVCCDGELQYEITRAIDKAKQNQSAAGKTVRAISRDISGSVQKRFGTSFETIVSHADFTWRTHHYSTSTCKIDSGGYHALTYESSKAPPPEFAPAPPMQLVESVGGGAQPPFLGGEVASLSQISPPAPFALPSPPVPAAAVPAAVNAPPVFASPAVLQYVPPAVYPSAGGGGQSYCFSTDTWVTTPAGKKRMDDLKVGDFVLTADLTTAYYAPISFWIHRAPNVTTKFVTIMTDYGKMLALSGRHFIFRNKCQELYNDRVNLLPSNSEAVYAEQLKVGDCVYLLYKDSFRLQKLQHISVTERRGIYSPLTSNGRIIVNDMLASCYSDVNEATLQTTYFSVLSALRKSAIASLGNWVDQTVDVPFGTELLKELLRLIVPLT</sequence>
<evidence type="ECO:0000259" key="1">
    <source>
        <dbReference type="SMART" id="SM00305"/>
    </source>
</evidence>
<dbReference type="InterPro" id="IPR003586">
    <property type="entry name" value="Hint_dom_C"/>
</dbReference>
<dbReference type="Proteomes" id="UP001176961">
    <property type="component" value="Unassembled WGS sequence"/>
</dbReference>
<feature type="domain" description="Hint" evidence="1">
    <location>
        <begin position="621"/>
        <end position="665"/>
    </location>
</feature>
<dbReference type="CDD" id="cd00081">
    <property type="entry name" value="Hint"/>
    <property type="match status" value="1"/>
</dbReference>
<dbReference type="Gene3D" id="2.170.16.10">
    <property type="entry name" value="Hedgehog/Intein (Hint) domain"/>
    <property type="match status" value="1"/>
</dbReference>
<dbReference type="PANTHER" id="PTHR46706">
    <property type="entry name" value="PROTEIN QUA-1-RELATED"/>
    <property type="match status" value="1"/>
</dbReference>
<reference evidence="3" key="1">
    <citation type="submission" date="2023-07" db="EMBL/GenBank/DDBJ databases">
        <authorList>
            <consortium name="CYATHOMIX"/>
        </authorList>
    </citation>
    <scope>NUCLEOTIDE SEQUENCE</scope>
    <source>
        <strain evidence="3">N/A</strain>
    </source>
</reference>
<dbReference type="PANTHER" id="PTHR46706:SF7">
    <property type="entry name" value="GROUNDHOG (HEDGEHOG-LIKE FAMILY)-RELATED"/>
    <property type="match status" value="1"/>
</dbReference>
<dbReference type="Pfam" id="PF01079">
    <property type="entry name" value="Hint"/>
    <property type="match status" value="1"/>
</dbReference>
<dbReference type="InterPro" id="IPR036844">
    <property type="entry name" value="Hint_dom_sf"/>
</dbReference>
<keyword evidence="4" id="KW-1185">Reference proteome</keyword>
<protein>
    <submittedName>
        <fullName evidence="3">Uncharacterized protein</fullName>
    </submittedName>
</protein>
<dbReference type="SMART" id="SM00305">
    <property type="entry name" value="HintC"/>
    <property type="match status" value="1"/>
</dbReference>
<dbReference type="InterPro" id="IPR007284">
    <property type="entry name" value="Ground-like_dom"/>
</dbReference>
<proteinExistence type="predicted"/>
<dbReference type="AlphaFoldDB" id="A0AA36HHN0"/>
<dbReference type="InterPro" id="IPR003587">
    <property type="entry name" value="Hint_dom_N"/>
</dbReference>
<feature type="domain" description="Hint" evidence="2">
    <location>
        <begin position="509"/>
        <end position="620"/>
    </location>
</feature>
<evidence type="ECO:0000313" key="4">
    <source>
        <dbReference type="Proteomes" id="UP001176961"/>
    </source>
</evidence>
<comment type="caution">
    <text evidence="3">The sequence shown here is derived from an EMBL/GenBank/DDBJ whole genome shotgun (WGS) entry which is preliminary data.</text>
</comment>
<organism evidence="3 4">
    <name type="scientific">Cylicocyclus nassatus</name>
    <name type="common">Nematode worm</name>
    <dbReference type="NCBI Taxonomy" id="53992"/>
    <lineage>
        <taxon>Eukaryota</taxon>
        <taxon>Metazoa</taxon>
        <taxon>Ecdysozoa</taxon>
        <taxon>Nematoda</taxon>
        <taxon>Chromadorea</taxon>
        <taxon>Rhabditida</taxon>
        <taxon>Rhabditina</taxon>
        <taxon>Rhabditomorpha</taxon>
        <taxon>Strongyloidea</taxon>
        <taxon>Strongylidae</taxon>
        <taxon>Cylicocyclus</taxon>
    </lineage>
</organism>
<dbReference type="SMART" id="SM00306">
    <property type="entry name" value="HintN"/>
    <property type="match status" value="1"/>
</dbReference>
<dbReference type="SUPFAM" id="SSF51294">
    <property type="entry name" value="Hedgehog/intein (Hint) domain"/>
    <property type="match status" value="1"/>
</dbReference>
<evidence type="ECO:0000313" key="3">
    <source>
        <dbReference type="EMBL" id="CAJ0610571.1"/>
    </source>
</evidence>
<dbReference type="EMBL" id="CATQJL010000326">
    <property type="protein sequence ID" value="CAJ0610571.1"/>
    <property type="molecule type" value="Genomic_DNA"/>
</dbReference>
<dbReference type="InterPro" id="IPR001767">
    <property type="entry name" value="Hedgehog_Hint"/>
</dbReference>
<dbReference type="InterPro" id="IPR052140">
    <property type="entry name" value="Dev_Signal_Hedgehog-like"/>
</dbReference>
<accession>A0AA36HHN0</accession>
<dbReference type="Pfam" id="PF04155">
    <property type="entry name" value="Ground-like"/>
    <property type="match status" value="2"/>
</dbReference>
<evidence type="ECO:0000259" key="2">
    <source>
        <dbReference type="SMART" id="SM00306"/>
    </source>
</evidence>
<dbReference type="GO" id="GO:0016540">
    <property type="term" value="P:protein autoprocessing"/>
    <property type="evidence" value="ECO:0007669"/>
    <property type="project" value="InterPro"/>
</dbReference>
<gene>
    <name evidence="3" type="ORF">CYNAS_LOCUS22554</name>
</gene>